<dbReference type="GO" id="GO:0007229">
    <property type="term" value="P:integrin-mediated signaling pathway"/>
    <property type="evidence" value="ECO:0007669"/>
    <property type="project" value="UniProtKB-KW"/>
</dbReference>
<dbReference type="Pfam" id="PF07714">
    <property type="entry name" value="PK_Tyr_Ser-Thr"/>
    <property type="match status" value="1"/>
</dbReference>
<organism evidence="4 5">
    <name type="scientific">Oopsacas minuta</name>
    <dbReference type="NCBI Taxonomy" id="111878"/>
    <lineage>
        <taxon>Eukaryota</taxon>
        <taxon>Metazoa</taxon>
        <taxon>Porifera</taxon>
        <taxon>Hexactinellida</taxon>
        <taxon>Hexasterophora</taxon>
        <taxon>Lyssacinosida</taxon>
        <taxon>Leucopsacidae</taxon>
        <taxon>Oopsacas</taxon>
    </lineage>
</organism>
<dbReference type="PANTHER" id="PTHR44329">
    <property type="entry name" value="SERINE/THREONINE-PROTEIN KINASE TNNI3K-RELATED"/>
    <property type="match status" value="1"/>
</dbReference>
<gene>
    <name evidence="4" type="ORF">LOD99_1317</name>
</gene>
<dbReference type="Proteomes" id="UP001165289">
    <property type="component" value="Unassembled WGS sequence"/>
</dbReference>
<dbReference type="GO" id="GO:0007160">
    <property type="term" value="P:cell-matrix adhesion"/>
    <property type="evidence" value="ECO:0007669"/>
    <property type="project" value="TreeGrafter"/>
</dbReference>
<feature type="repeat" description="ANK" evidence="2">
    <location>
        <begin position="72"/>
        <end position="104"/>
    </location>
</feature>
<dbReference type="Pfam" id="PF12796">
    <property type="entry name" value="Ank_2"/>
    <property type="match status" value="1"/>
</dbReference>
<dbReference type="PROSITE" id="PS50088">
    <property type="entry name" value="ANK_REPEAT"/>
    <property type="match status" value="2"/>
</dbReference>
<dbReference type="SUPFAM" id="SSF48403">
    <property type="entry name" value="Ankyrin repeat"/>
    <property type="match status" value="1"/>
</dbReference>
<evidence type="ECO:0000259" key="3">
    <source>
        <dbReference type="PROSITE" id="PS50011"/>
    </source>
</evidence>
<dbReference type="EMBL" id="JAKMXF010000144">
    <property type="protein sequence ID" value="KAI6656521.1"/>
    <property type="molecule type" value="Genomic_DNA"/>
</dbReference>
<evidence type="ECO:0000256" key="2">
    <source>
        <dbReference type="PROSITE-ProRule" id="PRU00023"/>
    </source>
</evidence>
<dbReference type="Gene3D" id="1.25.40.20">
    <property type="entry name" value="Ankyrin repeat-containing domain"/>
    <property type="match status" value="1"/>
</dbReference>
<evidence type="ECO:0000313" key="5">
    <source>
        <dbReference type="Proteomes" id="UP001165289"/>
    </source>
</evidence>
<dbReference type="AlphaFoldDB" id="A0AAV7K6C0"/>
<sequence length="454" mass="51149">MSSSRPDDIFAAIKVDDDSYVLEWLSRPGTLDLNQGDGHGFTPLIWGSYYGRVNMVDKFLSKGAIPDVPNMGGDTALHQAASCNHYEIVLRLLNNGANVNATNEHGNTPLHYACFWNHIRVCQLLVKQGALVMKANKFGDSPLSRARGELAVGLQQFAKDCGQDLSTIPYNAKMEQRTKADMQMKDKNMEVELSSIAKSLKLGSTPSGETWKASWSGHTVITKKLKILEVNKDKFRYFLQEAGRLRVFGHQHILPVVGIVNDIHNPHILSPFCSRGSLFEVLHPKGHKLSDLVRLNIIKGISRGMQYLHGLDPIIPRLALNSHHVIIDDSFNPMISLGDARFSFQDNQRVYYPHWIAPEVLRLGWDNINHRLADMYSFAIIMWECATAQIPFIDIPHQDPIVIGRTIVIKELRPDLSIVTNLHLGKLIDIAWNFVPAKRPPFDRVSPIIEKLKH</sequence>
<reference evidence="4 5" key="1">
    <citation type="journal article" date="2023" name="BMC Biol.">
        <title>The compact genome of the sponge Oopsacas minuta (Hexactinellida) is lacking key metazoan core genes.</title>
        <authorList>
            <person name="Santini S."/>
            <person name="Schenkelaars Q."/>
            <person name="Jourda C."/>
            <person name="Duchesne M."/>
            <person name="Belahbib H."/>
            <person name="Rocher C."/>
            <person name="Selva M."/>
            <person name="Riesgo A."/>
            <person name="Vervoort M."/>
            <person name="Leys S.P."/>
            <person name="Kodjabachian L."/>
            <person name="Le Bivic A."/>
            <person name="Borchiellini C."/>
            <person name="Claverie J.M."/>
            <person name="Renard E."/>
        </authorList>
    </citation>
    <scope>NUCLEOTIDE SEQUENCE [LARGE SCALE GENOMIC DNA]</scope>
    <source>
        <strain evidence="4">SPO-2</strain>
    </source>
</reference>
<dbReference type="SMART" id="SM00248">
    <property type="entry name" value="ANK"/>
    <property type="match status" value="3"/>
</dbReference>
<dbReference type="GO" id="GO:0001725">
    <property type="term" value="C:stress fiber"/>
    <property type="evidence" value="ECO:0007669"/>
    <property type="project" value="TreeGrafter"/>
</dbReference>
<dbReference type="InterPro" id="IPR001245">
    <property type="entry name" value="Ser-Thr/Tyr_kinase_cat_dom"/>
</dbReference>
<keyword evidence="2" id="KW-0040">ANK repeat</keyword>
<comment type="caution">
    <text evidence="4">The sequence shown here is derived from an EMBL/GenBank/DDBJ whole genome shotgun (WGS) entry which is preliminary data.</text>
</comment>
<protein>
    <submittedName>
        <fullName evidence="4">Integrin-linked protein kinase-like isoform X2</fullName>
    </submittedName>
</protein>
<dbReference type="GO" id="GO:0005925">
    <property type="term" value="C:focal adhesion"/>
    <property type="evidence" value="ECO:0007669"/>
    <property type="project" value="TreeGrafter"/>
</dbReference>
<feature type="repeat" description="ANK" evidence="2">
    <location>
        <begin position="105"/>
        <end position="137"/>
    </location>
</feature>
<comment type="similarity">
    <text evidence="1">Belongs to the protein kinase superfamily. TKL Ser/Thr protein kinase family.</text>
</comment>
<keyword evidence="4" id="KW-0401">Integrin</keyword>
<dbReference type="GO" id="GO:0005524">
    <property type="term" value="F:ATP binding"/>
    <property type="evidence" value="ECO:0007669"/>
    <property type="project" value="InterPro"/>
</dbReference>
<keyword evidence="4" id="KW-0418">Kinase</keyword>
<dbReference type="PANTHER" id="PTHR44329:SF57">
    <property type="entry name" value="INTEGRIN-LINKED PROTEIN KINASE"/>
    <property type="match status" value="1"/>
</dbReference>
<dbReference type="GO" id="GO:0034446">
    <property type="term" value="P:substrate adhesion-dependent cell spreading"/>
    <property type="evidence" value="ECO:0007669"/>
    <property type="project" value="TreeGrafter"/>
</dbReference>
<evidence type="ECO:0000256" key="1">
    <source>
        <dbReference type="ARBA" id="ARBA00005843"/>
    </source>
</evidence>
<dbReference type="InterPro" id="IPR036770">
    <property type="entry name" value="Ankyrin_rpt-contain_sf"/>
</dbReference>
<dbReference type="PROSITE" id="PS50011">
    <property type="entry name" value="PROTEIN_KINASE_DOM"/>
    <property type="match status" value="1"/>
</dbReference>
<dbReference type="SUPFAM" id="SSF56112">
    <property type="entry name" value="Protein kinase-like (PK-like)"/>
    <property type="match status" value="1"/>
</dbReference>
<keyword evidence="4" id="KW-0808">Transferase</keyword>
<dbReference type="PROSITE" id="PS50297">
    <property type="entry name" value="ANK_REP_REGION"/>
    <property type="match status" value="2"/>
</dbReference>
<feature type="domain" description="Protein kinase" evidence="3">
    <location>
        <begin position="196"/>
        <end position="454"/>
    </location>
</feature>
<accession>A0AAV7K6C0</accession>
<dbReference type="InterPro" id="IPR002110">
    <property type="entry name" value="Ankyrin_rpt"/>
</dbReference>
<dbReference type="Gene3D" id="3.30.200.20">
    <property type="entry name" value="Phosphorylase Kinase, domain 1"/>
    <property type="match status" value="1"/>
</dbReference>
<dbReference type="GO" id="GO:0004674">
    <property type="term" value="F:protein serine/threonine kinase activity"/>
    <property type="evidence" value="ECO:0007669"/>
    <property type="project" value="TreeGrafter"/>
</dbReference>
<dbReference type="InterPro" id="IPR051681">
    <property type="entry name" value="Ser/Thr_Kinases-Pseudokinases"/>
</dbReference>
<dbReference type="InterPro" id="IPR000719">
    <property type="entry name" value="Prot_kinase_dom"/>
</dbReference>
<dbReference type="PIRSF" id="PIRSF000654">
    <property type="entry name" value="Integrin-linked_kinase"/>
    <property type="match status" value="1"/>
</dbReference>
<keyword evidence="5" id="KW-1185">Reference proteome</keyword>
<dbReference type="InterPro" id="IPR011009">
    <property type="entry name" value="Kinase-like_dom_sf"/>
</dbReference>
<name>A0AAV7K6C0_9METZ</name>
<evidence type="ECO:0000313" key="4">
    <source>
        <dbReference type="EMBL" id="KAI6656521.1"/>
    </source>
</evidence>
<proteinExistence type="inferred from homology"/>
<dbReference type="Gene3D" id="1.10.510.10">
    <property type="entry name" value="Transferase(Phosphotransferase) domain 1"/>
    <property type="match status" value="1"/>
</dbReference>